<dbReference type="PANTHER" id="PTHR45138">
    <property type="entry name" value="REGULATORY COMPONENTS OF SENSORY TRANSDUCTION SYSTEM"/>
    <property type="match status" value="1"/>
</dbReference>
<gene>
    <name evidence="4" type="ORF">SAMN06295912_11122</name>
</gene>
<dbReference type="GO" id="GO:0005886">
    <property type="term" value="C:plasma membrane"/>
    <property type="evidence" value="ECO:0007669"/>
    <property type="project" value="TreeGrafter"/>
</dbReference>
<dbReference type="OrthoDB" id="9812260at2"/>
<dbReference type="PANTHER" id="PTHR45138:SF9">
    <property type="entry name" value="DIGUANYLATE CYCLASE DGCM-RELATED"/>
    <property type="match status" value="1"/>
</dbReference>
<dbReference type="GO" id="GO:1902201">
    <property type="term" value="P:negative regulation of bacterial-type flagellum-dependent cell motility"/>
    <property type="evidence" value="ECO:0007669"/>
    <property type="project" value="TreeGrafter"/>
</dbReference>
<evidence type="ECO:0000313" key="5">
    <source>
        <dbReference type="Proteomes" id="UP000198281"/>
    </source>
</evidence>
<dbReference type="AlphaFoldDB" id="A0A239G5X9"/>
<dbReference type="InterPro" id="IPR043128">
    <property type="entry name" value="Rev_trsase/Diguanyl_cyclase"/>
</dbReference>
<name>A0A239G5X9_9SPHN</name>
<dbReference type="RefSeq" id="WP_089219772.1">
    <property type="nucleotide sequence ID" value="NZ_FZOS01000011.1"/>
</dbReference>
<evidence type="ECO:0000256" key="1">
    <source>
        <dbReference type="ARBA" id="ARBA00012528"/>
    </source>
</evidence>
<dbReference type="Proteomes" id="UP000198281">
    <property type="component" value="Unassembled WGS sequence"/>
</dbReference>
<evidence type="ECO:0000259" key="3">
    <source>
        <dbReference type="PROSITE" id="PS50887"/>
    </source>
</evidence>
<accession>A0A239G5X9</accession>
<comment type="catalytic activity">
    <reaction evidence="2">
        <text>2 GTP = 3',3'-c-di-GMP + 2 diphosphate</text>
        <dbReference type="Rhea" id="RHEA:24898"/>
        <dbReference type="ChEBI" id="CHEBI:33019"/>
        <dbReference type="ChEBI" id="CHEBI:37565"/>
        <dbReference type="ChEBI" id="CHEBI:58805"/>
        <dbReference type="EC" id="2.7.7.65"/>
    </reaction>
</comment>
<dbReference type="InterPro" id="IPR050469">
    <property type="entry name" value="Diguanylate_Cyclase"/>
</dbReference>
<dbReference type="EMBL" id="FZOS01000011">
    <property type="protein sequence ID" value="SNS63853.1"/>
    <property type="molecule type" value="Genomic_DNA"/>
</dbReference>
<dbReference type="CDD" id="cd01949">
    <property type="entry name" value="GGDEF"/>
    <property type="match status" value="1"/>
</dbReference>
<dbReference type="GO" id="GO:0043709">
    <property type="term" value="P:cell adhesion involved in single-species biofilm formation"/>
    <property type="evidence" value="ECO:0007669"/>
    <property type="project" value="TreeGrafter"/>
</dbReference>
<dbReference type="NCBIfam" id="TIGR00254">
    <property type="entry name" value="GGDEF"/>
    <property type="match status" value="1"/>
</dbReference>
<dbReference type="Gene3D" id="3.30.70.270">
    <property type="match status" value="1"/>
</dbReference>
<organism evidence="4 5">
    <name type="scientific">Edaphosphingomonas laterariae</name>
    <dbReference type="NCBI Taxonomy" id="861865"/>
    <lineage>
        <taxon>Bacteria</taxon>
        <taxon>Pseudomonadati</taxon>
        <taxon>Pseudomonadota</taxon>
        <taxon>Alphaproteobacteria</taxon>
        <taxon>Sphingomonadales</taxon>
        <taxon>Rhizorhabdaceae</taxon>
        <taxon>Edaphosphingomonas</taxon>
    </lineage>
</organism>
<sequence length="339" mass="36684">MGALPQENQSSWTADLYAEIGAMLAAHGLEPSPAHYELIHCYLTAGDAQLVTAIDDTIRQYGTLTPAMAATIAAQRRGELSPVELERMADDAQRRLQAIAAIADRSGRDARDYGDALARNVSALEIGPKSDALVSLMDLTRAMIDKTRSAGEELRRVSDEVMTLRSCLAEARKTAETDALTGLPNRRALDMKMRLAFEAARDQGSPLSLAICDIDAFKAVNDQHGHQLGDKVIKFMAGALARNAPESLYIARYGGEEFVMLFEGMTAQQAADYIDVIRAEIAAREFKVAETGRPIGRLTFSAGVAALEGRKGPTATLKLADAALYRAKRDGRNCVRVAE</sequence>
<dbReference type="GO" id="GO:0052621">
    <property type="term" value="F:diguanylate cyclase activity"/>
    <property type="evidence" value="ECO:0007669"/>
    <property type="project" value="UniProtKB-EC"/>
</dbReference>
<dbReference type="InterPro" id="IPR029787">
    <property type="entry name" value="Nucleotide_cyclase"/>
</dbReference>
<proteinExistence type="predicted"/>
<dbReference type="InterPro" id="IPR000160">
    <property type="entry name" value="GGDEF_dom"/>
</dbReference>
<evidence type="ECO:0000313" key="4">
    <source>
        <dbReference type="EMBL" id="SNS63853.1"/>
    </source>
</evidence>
<dbReference type="SUPFAM" id="SSF55073">
    <property type="entry name" value="Nucleotide cyclase"/>
    <property type="match status" value="1"/>
</dbReference>
<feature type="domain" description="GGDEF" evidence="3">
    <location>
        <begin position="205"/>
        <end position="339"/>
    </location>
</feature>
<dbReference type="Pfam" id="PF00990">
    <property type="entry name" value="GGDEF"/>
    <property type="match status" value="1"/>
</dbReference>
<reference evidence="5" key="1">
    <citation type="submission" date="2017-06" db="EMBL/GenBank/DDBJ databases">
        <authorList>
            <person name="Varghese N."/>
            <person name="Submissions S."/>
        </authorList>
    </citation>
    <scope>NUCLEOTIDE SEQUENCE [LARGE SCALE GENOMIC DNA]</scope>
    <source>
        <strain evidence="5">LNB2</strain>
    </source>
</reference>
<dbReference type="FunFam" id="3.30.70.270:FF:000001">
    <property type="entry name" value="Diguanylate cyclase domain protein"/>
    <property type="match status" value="1"/>
</dbReference>
<dbReference type="SMART" id="SM00267">
    <property type="entry name" value="GGDEF"/>
    <property type="match status" value="1"/>
</dbReference>
<dbReference type="PROSITE" id="PS50887">
    <property type="entry name" value="GGDEF"/>
    <property type="match status" value="1"/>
</dbReference>
<dbReference type="EC" id="2.7.7.65" evidence="1"/>
<protein>
    <recommendedName>
        <fullName evidence="1">diguanylate cyclase</fullName>
        <ecNumber evidence="1">2.7.7.65</ecNumber>
    </recommendedName>
</protein>
<keyword evidence="5" id="KW-1185">Reference proteome</keyword>
<evidence type="ECO:0000256" key="2">
    <source>
        <dbReference type="ARBA" id="ARBA00034247"/>
    </source>
</evidence>